<name>A0AAJ4P952_9STAP</name>
<evidence type="ECO:0000259" key="1">
    <source>
        <dbReference type="PROSITE" id="PS51186"/>
    </source>
</evidence>
<evidence type="ECO:0000313" key="3">
    <source>
        <dbReference type="Proteomes" id="UP000826802"/>
    </source>
</evidence>
<dbReference type="PROSITE" id="PS51186">
    <property type="entry name" value="GNAT"/>
    <property type="match status" value="1"/>
</dbReference>
<accession>A0AAJ4P952</accession>
<dbReference type="Proteomes" id="UP000826802">
    <property type="component" value="Chromosome"/>
</dbReference>
<dbReference type="Pfam" id="PF00583">
    <property type="entry name" value="Acetyltransf_1"/>
    <property type="match status" value="1"/>
</dbReference>
<dbReference type="CDD" id="cd04301">
    <property type="entry name" value="NAT_SF"/>
    <property type="match status" value="1"/>
</dbReference>
<proteinExistence type="predicted"/>
<keyword evidence="3" id="KW-1185">Reference proteome</keyword>
<gene>
    <name evidence="2" type="ORF">KYI11_06545</name>
</gene>
<protein>
    <submittedName>
        <fullName evidence="2">GNAT family N-acetyltransferase</fullName>
    </submittedName>
</protein>
<dbReference type="AlphaFoldDB" id="A0AAJ4P952"/>
<dbReference type="RefSeq" id="WP_219502380.1">
    <property type="nucleotide sequence ID" value="NZ_CP079981.1"/>
</dbReference>
<evidence type="ECO:0000313" key="2">
    <source>
        <dbReference type="EMBL" id="QYA41311.1"/>
    </source>
</evidence>
<sequence length="152" mass="18028">MNLKRASIHDANVIWEMQINSFQSLLDKYQDFETSPANEDVELIHRRLEQPFTYYYFIYHNNEIAGAIRIVDKHDDSPKRISPIFILPEYRNLGLAQRAIEAVEVIHGSTNWMLNTILEEKGNCYLYEKLGYERFGELNRINDNLTLINYRK</sequence>
<dbReference type="EMBL" id="CP079981">
    <property type="protein sequence ID" value="QYA41311.1"/>
    <property type="molecule type" value="Genomic_DNA"/>
</dbReference>
<organism evidence="2 3">
    <name type="scientific">Macrococcoides bohemicum</name>
    <dbReference type="NCBI Taxonomy" id="1903056"/>
    <lineage>
        <taxon>Bacteria</taxon>
        <taxon>Bacillati</taxon>
        <taxon>Bacillota</taxon>
        <taxon>Bacilli</taxon>
        <taxon>Bacillales</taxon>
        <taxon>Staphylococcaceae</taxon>
        <taxon>Macrococcoides</taxon>
    </lineage>
</organism>
<feature type="domain" description="N-acetyltransferase" evidence="1">
    <location>
        <begin position="1"/>
        <end position="152"/>
    </location>
</feature>
<dbReference type="InterPro" id="IPR000182">
    <property type="entry name" value="GNAT_dom"/>
</dbReference>
<dbReference type="GO" id="GO:0016747">
    <property type="term" value="F:acyltransferase activity, transferring groups other than amino-acyl groups"/>
    <property type="evidence" value="ECO:0007669"/>
    <property type="project" value="InterPro"/>
</dbReference>
<reference evidence="2 3" key="1">
    <citation type="submission" date="2021-07" db="EMBL/GenBank/DDBJ databases">
        <title>Prevalence and characterization of methicillin-resistant Macrococcus spp. in food producing animals and meat in Switzerland in 2019.</title>
        <authorList>
            <person name="Keller J.E."/>
            <person name="Schwendener S."/>
            <person name="Neuenschwander J."/>
            <person name="Overesch G."/>
            <person name="Perreten V."/>
        </authorList>
    </citation>
    <scope>NUCLEOTIDE SEQUENCE [LARGE SCALE GENOMIC DNA]</scope>
    <source>
        <strain evidence="2 3">19Msa0936</strain>
    </source>
</reference>